<dbReference type="EMBL" id="JAVRRF010000013">
    <property type="protein sequence ID" value="KAK5059011.1"/>
    <property type="molecule type" value="Genomic_DNA"/>
</dbReference>
<feature type="region of interest" description="Disordered" evidence="1">
    <location>
        <begin position="119"/>
        <end position="140"/>
    </location>
</feature>
<reference evidence="2 3" key="1">
    <citation type="submission" date="2023-08" db="EMBL/GenBank/DDBJ databases">
        <title>Black Yeasts Isolated from many extreme environments.</title>
        <authorList>
            <person name="Coleine C."/>
            <person name="Stajich J.E."/>
            <person name="Selbmann L."/>
        </authorList>
    </citation>
    <scope>NUCLEOTIDE SEQUENCE [LARGE SCALE GENOMIC DNA]</scope>
    <source>
        <strain evidence="2 3">CCFEE 6328</strain>
    </source>
</reference>
<evidence type="ECO:0000313" key="3">
    <source>
        <dbReference type="Proteomes" id="UP001345691"/>
    </source>
</evidence>
<gene>
    <name evidence="2" type="ORF">LTR69_006298</name>
</gene>
<protein>
    <recommendedName>
        <fullName evidence="4">VPS37 C-terminal domain-containing protein</fullName>
    </recommendedName>
</protein>
<proteinExistence type="predicted"/>
<dbReference type="Proteomes" id="UP001345691">
    <property type="component" value="Unassembled WGS sequence"/>
</dbReference>
<evidence type="ECO:0000256" key="1">
    <source>
        <dbReference type="SAM" id="MobiDB-lite"/>
    </source>
</evidence>
<sequence length="188" mass="21727">MRKTAVQTLIARYEGCLPVLQSPVETPTPSPVTPRFRMIHDAFSPDPSNDHLDVYLSSASLTRYNASLSDFASQLRKHICSLDEELDRVRSLQDDRATAKILTNNRLASFWSLSTTSSSTRAARQREHDQDDADGEDPVLKAKKERINRLRLAGWNVRKEKHGYKGEEWYNSLRRRLERELDELRLEM</sequence>
<organism evidence="2 3">
    <name type="scientific">Exophiala sideris</name>
    <dbReference type="NCBI Taxonomy" id="1016849"/>
    <lineage>
        <taxon>Eukaryota</taxon>
        <taxon>Fungi</taxon>
        <taxon>Dikarya</taxon>
        <taxon>Ascomycota</taxon>
        <taxon>Pezizomycotina</taxon>
        <taxon>Eurotiomycetes</taxon>
        <taxon>Chaetothyriomycetidae</taxon>
        <taxon>Chaetothyriales</taxon>
        <taxon>Herpotrichiellaceae</taxon>
        <taxon>Exophiala</taxon>
    </lineage>
</organism>
<comment type="caution">
    <text evidence="2">The sequence shown here is derived from an EMBL/GenBank/DDBJ whole genome shotgun (WGS) entry which is preliminary data.</text>
</comment>
<accession>A0ABR0J8H5</accession>
<evidence type="ECO:0000313" key="2">
    <source>
        <dbReference type="EMBL" id="KAK5059011.1"/>
    </source>
</evidence>
<keyword evidence="3" id="KW-1185">Reference proteome</keyword>
<name>A0ABR0J8H5_9EURO</name>
<evidence type="ECO:0008006" key="4">
    <source>
        <dbReference type="Google" id="ProtNLM"/>
    </source>
</evidence>